<gene>
    <name evidence="2" type="ORF">FIV36_07295</name>
    <name evidence="1" type="ORF">SAMN05216591_1853</name>
</gene>
<reference evidence="2 4" key="2">
    <citation type="submission" date="2019-06" db="EMBL/GenBank/DDBJ databases">
        <title>Pseudomonas bimorpha sp. nov. isolated from bovine raw milk and skim milk concentrate.</title>
        <authorList>
            <person name="Hofmann K."/>
            <person name="Huptas C."/>
            <person name="Doll E."/>
            <person name="Scherer S."/>
            <person name="Wenning M."/>
        </authorList>
    </citation>
    <scope>NUCLEOTIDE SEQUENCE [LARGE SCALE GENOMIC DNA]</scope>
    <source>
        <strain evidence="2 4">DSM 17835</strain>
    </source>
</reference>
<dbReference type="GeneID" id="78553335"/>
<accession>A0A5C5QJ72</accession>
<evidence type="ECO:0000313" key="2">
    <source>
        <dbReference type="EMBL" id="TWS05530.1"/>
    </source>
</evidence>
<dbReference type="Proteomes" id="UP000182858">
    <property type="component" value="Chromosome I"/>
</dbReference>
<evidence type="ECO:0000313" key="4">
    <source>
        <dbReference type="Proteomes" id="UP000317951"/>
    </source>
</evidence>
<dbReference type="EMBL" id="VFET01000005">
    <property type="protein sequence ID" value="TWS05530.1"/>
    <property type="molecule type" value="Genomic_DNA"/>
</dbReference>
<dbReference type="AlphaFoldDB" id="A0A5C5QJ72"/>
<keyword evidence="3" id="KW-1185">Reference proteome</keyword>
<organism evidence="2 4">
    <name type="scientific">Pseudomonas extremaustralis</name>
    <dbReference type="NCBI Taxonomy" id="359110"/>
    <lineage>
        <taxon>Bacteria</taxon>
        <taxon>Pseudomonadati</taxon>
        <taxon>Pseudomonadota</taxon>
        <taxon>Gammaproteobacteria</taxon>
        <taxon>Pseudomonadales</taxon>
        <taxon>Pseudomonadaceae</taxon>
        <taxon>Pseudomonas</taxon>
    </lineage>
</organism>
<evidence type="ECO:0000313" key="1">
    <source>
        <dbReference type="EMBL" id="SDF06601.1"/>
    </source>
</evidence>
<proteinExistence type="predicted"/>
<dbReference type="EMBL" id="LT629689">
    <property type="protein sequence ID" value="SDF06601.1"/>
    <property type="molecule type" value="Genomic_DNA"/>
</dbReference>
<sequence length="661" mass="72651">MSRARIPSPNNDVSTRSGVLALFPMIIPGVDPTDPNGLIPAARMLAPLEVRVPMWNPPPVPLDTPHTLTLYWARGGVVVYSDSLVVNSPPPPLLSEYVMYIPLLVLRAQSGPVEVYYSIEDSFGGVSELNPRRTLTVDMDPPQLLNPADHLEFVTPPAPFVDETYLSNHPLVAFHVPPYTGRSNKDTIHFYVSNLANPPVAGEDGIYELVSDSDPLVAWLAADAFRTLSNGDAYVFFRVFDEAGNYSDRSAGLPFQLALTALPGPRPIPSIVPPRYDDLLINREDARAGVQVRIELYTNWAPGDQVVVYWKGRPTAPQPVIGFPCDVDIPWSVMRGPLTDALAAETVPVRYEIIRGSLPPFASFNILVNVNLTIAGQDHANAPALLNPNLPVAQVWGLVSNTPNVVNHDDNPAGARARVLLYENPQPGEILRFYWNGSGPVATYTVQFGDIAGQLVFSTVIPWAVMEGFIHPALPVFYTTSNGVNDQQSANTLVNVNTGALISFPAPVLKHTLVGGGGYLSCCSKPEVFWGVEWSVAPDDRFQLNDQVTFFWEGFANNNWTPPVIDESRYDDQQSFDTTADLMNGLNFRVEPYEDKVLPMREFGSARSWYQVRRAGALVGESLPRRIRIDLKYPSGGYCKAGDVITCSNDGVPMLVENKRD</sequence>
<dbReference type="OrthoDB" id="7024978at2"/>
<dbReference type="Proteomes" id="UP000317951">
    <property type="component" value="Unassembled WGS sequence"/>
</dbReference>
<dbReference type="RefSeq" id="WP_042946768.1">
    <property type="nucleotide sequence ID" value="NZ_LT629689.1"/>
</dbReference>
<reference evidence="1 3" key="1">
    <citation type="submission" date="2016-10" db="EMBL/GenBank/DDBJ databases">
        <authorList>
            <person name="Varghese N."/>
            <person name="Submissions S."/>
        </authorList>
    </citation>
    <scope>NUCLEOTIDE SEQUENCE [LARGE SCALE GENOMIC DNA]</scope>
    <source>
        <strain evidence="1 3">DSM 17835</strain>
    </source>
</reference>
<evidence type="ECO:0000313" key="3">
    <source>
        <dbReference type="Proteomes" id="UP000182858"/>
    </source>
</evidence>
<protein>
    <submittedName>
        <fullName evidence="2">Uncharacterized protein</fullName>
    </submittedName>
</protein>
<name>A0A5C5QJ72_9PSED</name>